<keyword evidence="2" id="KW-1185">Reference proteome</keyword>
<evidence type="ECO:0000313" key="1">
    <source>
        <dbReference type="EMBL" id="MBE1503923.1"/>
    </source>
</evidence>
<evidence type="ECO:0000313" key="2">
    <source>
        <dbReference type="Proteomes" id="UP000620262"/>
    </source>
</evidence>
<proteinExistence type="predicted"/>
<organism evidence="1 2">
    <name type="scientific">Rhizobium viscosum</name>
    <name type="common">Arthrobacter viscosus</name>
    <dbReference type="NCBI Taxonomy" id="1673"/>
    <lineage>
        <taxon>Bacteria</taxon>
        <taxon>Pseudomonadati</taxon>
        <taxon>Pseudomonadota</taxon>
        <taxon>Alphaproteobacteria</taxon>
        <taxon>Hyphomicrobiales</taxon>
        <taxon>Rhizobiaceae</taxon>
        <taxon>Rhizobium/Agrobacterium group</taxon>
        <taxon>Rhizobium</taxon>
    </lineage>
</organism>
<dbReference type="Proteomes" id="UP000620262">
    <property type="component" value="Unassembled WGS sequence"/>
</dbReference>
<accession>A0ABR9IL74</accession>
<name>A0ABR9IL74_RHIVS</name>
<dbReference type="EMBL" id="JADBEC010000001">
    <property type="protein sequence ID" value="MBE1503923.1"/>
    <property type="molecule type" value="Genomic_DNA"/>
</dbReference>
<protein>
    <submittedName>
        <fullName evidence="1">Uncharacterized protein</fullName>
    </submittedName>
</protein>
<comment type="caution">
    <text evidence="1">The sequence shown here is derived from an EMBL/GenBank/DDBJ whole genome shotgun (WGS) entry which is preliminary data.</text>
</comment>
<reference evidence="1 2" key="1">
    <citation type="submission" date="2020-10" db="EMBL/GenBank/DDBJ databases">
        <title>Sequencing the genomes of 1000 actinobacteria strains.</title>
        <authorList>
            <person name="Klenk H.-P."/>
        </authorList>
    </citation>
    <scope>NUCLEOTIDE SEQUENCE [LARGE SCALE GENOMIC DNA]</scope>
    <source>
        <strain evidence="1 2">DSM 7307</strain>
    </source>
</reference>
<gene>
    <name evidence="1" type="ORF">H4W29_001104</name>
</gene>
<sequence length="43" mass="4813">MTATIYCSQCKKSAVPVEFQTARTSLTGRHGKFIMPIKPARKE</sequence>